<proteinExistence type="predicted"/>
<keyword evidence="2" id="KW-1185">Reference proteome</keyword>
<evidence type="ECO:0000313" key="1">
    <source>
        <dbReference type="EMBL" id="MPC98639.1"/>
    </source>
</evidence>
<organism evidence="1 2">
    <name type="scientific">Portunus trituberculatus</name>
    <name type="common">Swimming crab</name>
    <name type="synonym">Neptunus trituberculatus</name>
    <dbReference type="NCBI Taxonomy" id="210409"/>
    <lineage>
        <taxon>Eukaryota</taxon>
        <taxon>Metazoa</taxon>
        <taxon>Ecdysozoa</taxon>
        <taxon>Arthropoda</taxon>
        <taxon>Crustacea</taxon>
        <taxon>Multicrustacea</taxon>
        <taxon>Malacostraca</taxon>
        <taxon>Eumalacostraca</taxon>
        <taxon>Eucarida</taxon>
        <taxon>Decapoda</taxon>
        <taxon>Pleocyemata</taxon>
        <taxon>Brachyura</taxon>
        <taxon>Eubrachyura</taxon>
        <taxon>Portunoidea</taxon>
        <taxon>Portunidae</taxon>
        <taxon>Portuninae</taxon>
        <taxon>Portunus</taxon>
    </lineage>
</organism>
<evidence type="ECO:0000313" key="2">
    <source>
        <dbReference type="Proteomes" id="UP000324222"/>
    </source>
</evidence>
<protein>
    <submittedName>
        <fullName evidence="1">Uncharacterized protein</fullName>
    </submittedName>
</protein>
<dbReference type="OrthoDB" id="6355878at2759"/>
<gene>
    <name evidence="1" type="ORF">E2C01_094016</name>
</gene>
<comment type="caution">
    <text evidence="1">The sequence shown here is derived from an EMBL/GenBank/DDBJ whole genome shotgun (WGS) entry which is preliminary data.</text>
</comment>
<dbReference type="EMBL" id="VSRR010114960">
    <property type="protein sequence ID" value="MPC98639.1"/>
    <property type="molecule type" value="Genomic_DNA"/>
</dbReference>
<name>A0A5B7JV27_PORTR</name>
<dbReference type="Proteomes" id="UP000324222">
    <property type="component" value="Unassembled WGS sequence"/>
</dbReference>
<sequence length="71" mass="7813">MFLTRPCVPSVPIDEGRMACIASHLEGSFKRNGSKKINPYTAEEKISLIEAANAVNRTVQAMGYLPLPTYD</sequence>
<dbReference type="AlphaFoldDB" id="A0A5B7JV27"/>
<reference evidence="1 2" key="1">
    <citation type="submission" date="2019-05" db="EMBL/GenBank/DDBJ databases">
        <title>Another draft genome of Portunus trituberculatus and its Hox gene families provides insights of decapod evolution.</title>
        <authorList>
            <person name="Jeong J.-H."/>
            <person name="Song I."/>
            <person name="Kim S."/>
            <person name="Choi T."/>
            <person name="Kim D."/>
            <person name="Ryu S."/>
            <person name="Kim W."/>
        </authorList>
    </citation>
    <scope>NUCLEOTIDE SEQUENCE [LARGE SCALE GENOMIC DNA]</scope>
    <source>
        <tissue evidence="1">Muscle</tissue>
    </source>
</reference>
<accession>A0A5B7JV27</accession>